<organism evidence="3 4">
    <name type="scientific">Tothia fuscella</name>
    <dbReference type="NCBI Taxonomy" id="1048955"/>
    <lineage>
        <taxon>Eukaryota</taxon>
        <taxon>Fungi</taxon>
        <taxon>Dikarya</taxon>
        <taxon>Ascomycota</taxon>
        <taxon>Pezizomycotina</taxon>
        <taxon>Dothideomycetes</taxon>
        <taxon>Pleosporomycetidae</taxon>
        <taxon>Venturiales</taxon>
        <taxon>Cylindrosympodiaceae</taxon>
        <taxon>Tothia</taxon>
    </lineage>
</organism>
<dbReference type="AlphaFoldDB" id="A0A9P4U377"/>
<dbReference type="Proteomes" id="UP000800235">
    <property type="component" value="Unassembled WGS sequence"/>
</dbReference>
<name>A0A9P4U377_9PEZI</name>
<feature type="compositionally biased region" description="Basic and acidic residues" evidence="1">
    <location>
        <begin position="249"/>
        <end position="259"/>
    </location>
</feature>
<evidence type="ECO:0000256" key="1">
    <source>
        <dbReference type="SAM" id="MobiDB-lite"/>
    </source>
</evidence>
<evidence type="ECO:0000256" key="2">
    <source>
        <dbReference type="SAM" id="Phobius"/>
    </source>
</evidence>
<keyword evidence="2" id="KW-0812">Transmembrane</keyword>
<protein>
    <submittedName>
        <fullName evidence="3">Uncharacterized protein</fullName>
    </submittedName>
</protein>
<keyword evidence="2" id="KW-1133">Transmembrane helix</keyword>
<keyword evidence="2" id="KW-0472">Membrane</keyword>
<evidence type="ECO:0000313" key="4">
    <source>
        <dbReference type="Proteomes" id="UP000800235"/>
    </source>
</evidence>
<comment type="caution">
    <text evidence="3">The sequence shown here is derived from an EMBL/GenBank/DDBJ whole genome shotgun (WGS) entry which is preliminary data.</text>
</comment>
<dbReference type="OrthoDB" id="3945378at2759"/>
<feature type="transmembrane region" description="Helical" evidence="2">
    <location>
        <begin position="424"/>
        <end position="444"/>
    </location>
</feature>
<proteinExistence type="predicted"/>
<feature type="compositionally biased region" description="Polar residues" evidence="1">
    <location>
        <begin position="216"/>
        <end position="240"/>
    </location>
</feature>
<accession>A0A9P4U377</accession>
<feature type="transmembrane region" description="Helical" evidence="2">
    <location>
        <begin position="477"/>
        <end position="499"/>
    </location>
</feature>
<sequence>MDTLRYYCQALSLWVANFFAQHEAPYLHTVTLLFLVALLVGVCGLSRDPSKAFVVEPFMIMQVAYNTMFMGLFDQSPPELLRWELHVKKRLLVDFVWICLHGYDNWFWWSGLFQFKRANAEHGNNVFVAHFGQVDLYQFIKYPLRVFNAYMITVLWLDFCLVAAYTKQQARSDHLMPSDRLKGLTDTWYRELDRSAFRESGSTRSGIEQQDGRRPIQNSTSMTEPSHPTGSTRPFSQISSPVPGVEYGKSFEVKPREEGSETDGTPPPYRTPSRTNTGLLKRGLLRFPSSKGPDLSFPPPTYLAYEPTFGSLNTATKLLASSSIPTPKPPCWKRLRKPRAYLVSMFRMILGFLTNPFRPSVLFAILSHAHNMGRHRTASYPLLLSLALRDPSYRTLDSRDIVLASRMWLTSNPTLPMTRWRRLALGWSTFGACSVLCIGTELTIQWNEIRGVQLVLSKFTFVVRVLISFFSSRKLDTVGQLIPFCVGAGGLLRVIWAAIMERDRRSEERWCYFGRCNAGDRRAIWKEASEQFQRCQDLHERKNTMVAGKSKAEV</sequence>
<gene>
    <name evidence="3" type="ORF">EJ08DRAFT_426252</name>
</gene>
<dbReference type="EMBL" id="MU007015">
    <property type="protein sequence ID" value="KAF2434677.1"/>
    <property type="molecule type" value="Genomic_DNA"/>
</dbReference>
<keyword evidence="4" id="KW-1185">Reference proteome</keyword>
<feature type="region of interest" description="Disordered" evidence="1">
    <location>
        <begin position="199"/>
        <end position="276"/>
    </location>
</feature>
<feature type="transmembrane region" description="Helical" evidence="2">
    <location>
        <begin position="26"/>
        <end position="45"/>
    </location>
</feature>
<evidence type="ECO:0000313" key="3">
    <source>
        <dbReference type="EMBL" id="KAF2434677.1"/>
    </source>
</evidence>
<reference evidence="3" key="1">
    <citation type="journal article" date="2020" name="Stud. Mycol.">
        <title>101 Dothideomycetes genomes: a test case for predicting lifestyles and emergence of pathogens.</title>
        <authorList>
            <person name="Haridas S."/>
            <person name="Albert R."/>
            <person name="Binder M."/>
            <person name="Bloem J."/>
            <person name="Labutti K."/>
            <person name="Salamov A."/>
            <person name="Andreopoulos B."/>
            <person name="Baker S."/>
            <person name="Barry K."/>
            <person name="Bills G."/>
            <person name="Bluhm B."/>
            <person name="Cannon C."/>
            <person name="Castanera R."/>
            <person name="Culley D."/>
            <person name="Daum C."/>
            <person name="Ezra D."/>
            <person name="Gonzalez J."/>
            <person name="Henrissat B."/>
            <person name="Kuo A."/>
            <person name="Liang C."/>
            <person name="Lipzen A."/>
            <person name="Lutzoni F."/>
            <person name="Magnuson J."/>
            <person name="Mondo S."/>
            <person name="Nolan M."/>
            <person name="Ohm R."/>
            <person name="Pangilinan J."/>
            <person name="Park H.-J."/>
            <person name="Ramirez L."/>
            <person name="Alfaro M."/>
            <person name="Sun H."/>
            <person name="Tritt A."/>
            <person name="Yoshinaga Y."/>
            <person name="Zwiers L.-H."/>
            <person name="Turgeon B."/>
            <person name="Goodwin S."/>
            <person name="Spatafora J."/>
            <person name="Crous P."/>
            <person name="Grigoriev I."/>
        </authorList>
    </citation>
    <scope>NUCLEOTIDE SEQUENCE</scope>
    <source>
        <strain evidence="3">CBS 130266</strain>
    </source>
</reference>
<feature type="transmembrane region" description="Helical" evidence="2">
    <location>
        <begin position="52"/>
        <end position="73"/>
    </location>
</feature>
<feature type="transmembrane region" description="Helical" evidence="2">
    <location>
        <begin position="147"/>
        <end position="166"/>
    </location>
</feature>